<dbReference type="Pfam" id="PF02384">
    <property type="entry name" value="N6_Mtase"/>
    <property type="match status" value="1"/>
</dbReference>
<dbReference type="Gene3D" id="3.90.220.20">
    <property type="entry name" value="DNA methylase specificity domains"/>
    <property type="match status" value="2"/>
</dbReference>
<feature type="domain" description="DNA methylase adenine-specific" evidence="10">
    <location>
        <begin position="238"/>
        <end position="499"/>
    </location>
</feature>
<dbReference type="InterPro" id="IPR051537">
    <property type="entry name" value="DNA_Adenine_Mtase"/>
</dbReference>
<organism evidence="11">
    <name type="scientific">viral metagenome</name>
    <dbReference type="NCBI Taxonomy" id="1070528"/>
    <lineage>
        <taxon>unclassified sequences</taxon>
        <taxon>metagenomes</taxon>
        <taxon>organismal metagenomes</taxon>
    </lineage>
</organism>
<sequence length="889" mass="102974">MEIDLKKLNEDELIQICIDKGITYQNLKTKKPYAKTTLISYIKKFNKEEEIKEEIKEEEIKEVIEYKNEIIWKLTDEDKKRNDEYNEIEQKLISCIKSCHDILYSNGSITGLKASNDIIKIIICRLFNVIYKKDEIKQIILSKISKEDIDENEKYLIDIREFCKVSNNEGNIDNFIKLFIHDIIIPIFPNIFNGDDILFNTRDYPVNLSKIINKICDLINIDTDDYHLFINLFAETGGNMYEYFTNSYGKGSTSKELGQFFTPFKLINLILYNIKDLIEIDNDYTLYDPCCGSGGLLNRTASFLKINRNNIYGCEIESDTTKYALASLLVNNNSLKINILNKCSLTNNNYLFENKKFDLILTNPPFGTKMIYKELEIRFNDYKNNNYKELEIKFQDIYPINTNNGACLFIQHVIYMLKDNGICGIVLPDGNELTSNGYYNIRKYLINNCKIIKVINVSGGTFGSTGVKTKVIIFKKQKGIENDKNIDFLEINKNCDELKLIATTNLDNNYSFRLKVNQDFILKKDDYELIEFCQMFDLIKGSIQSSKVVEDPNGNGVFISKAEITEDTRKIKYEYYNTNALYIAQAFNGNGKCPIRYYKNNSIHSNLLYHIKIKNNYNDKINIKYIYYYLLEKQNYIEENYQLGCANKSLDVEEFNLMKIPIPSIGIQNKKVDDIDKLEASIETIKLRTEQIKHEQNYILNSILSTDINNIQYKTLGEIFILNGNGSTNSKDITNSGEYPFYRASCNNPSGTHCNYDFDGKEYLLIIKSGGCANKPISADYGIGKVFIVNGKCAANIAVFQLLLKNNEIYNIKYLYYYLIYIQSKIQELALYCTNNGNIDMKELMNLKIPIPTIEKQKEIIDILDGINNRINEDIKYIEVLRKLISKSI</sequence>
<keyword evidence="4" id="KW-0808">Transferase</keyword>
<dbReference type="GO" id="GO:0009007">
    <property type="term" value="F:site-specific DNA-methyltransferase (adenine-specific) activity"/>
    <property type="evidence" value="ECO:0007669"/>
    <property type="project" value="UniProtKB-EC"/>
</dbReference>
<dbReference type="GO" id="GO:0003677">
    <property type="term" value="F:DNA binding"/>
    <property type="evidence" value="ECO:0007669"/>
    <property type="project" value="UniProtKB-KW"/>
</dbReference>
<dbReference type="EMBL" id="MN738907">
    <property type="protein sequence ID" value="QHT30696.1"/>
    <property type="molecule type" value="Genomic_DNA"/>
</dbReference>
<dbReference type="GO" id="GO:0008170">
    <property type="term" value="F:N-methyltransferase activity"/>
    <property type="evidence" value="ECO:0007669"/>
    <property type="project" value="InterPro"/>
</dbReference>
<dbReference type="InterPro" id="IPR029063">
    <property type="entry name" value="SAM-dependent_MTases_sf"/>
</dbReference>
<feature type="domain" description="Type I restriction modification DNA specificity" evidence="9">
    <location>
        <begin position="711"/>
        <end position="875"/>
    </location>
</feature>
<evidence type="ECO:0000256" key="3">
    <source>
        <dbReference type="ARBA" id="ARBA00022603"/>
    </source>
</evidence>
<dbReference type="SUPFAM" id="SSF53335">
    <property type="entry name" value="S-adenosyl-L-methionine-dependent methyltransferases"/>
    <property type="match status" value="1"/>
</dbReference>
<dbReference type="InterPro" id="IPR003356">
    <property type="entry name" value="DNA_methylase_A-5"/>
</dbReference>
<evidence type="ECO:0000259" key="9">
    <source>
        <dbReference type="Pfam" id="PF01420"/>
    </source>
</evidence>
<keyword evidence="6" id="KW-0680">Restriction system</keyword>
<dbReference type="InterPro" id="IPR002052">
    <property type="entry name" value="DNA_methylase_N6_adenine_CS"/>
</dbReference>
<keyword evidence="7" id="KW-0238">DNA-binding</keyword>
<evidence type="ECO:0000256" key="5">
    <source>
        <dbReference type="ARBA" id="ARBA00022691"/>
    </source>
</evidence>
<evidence type="ECO:0000256" key="4">
    <source>
        <dbReference type="ARBA" id="ARBA00022679"/>
    </source>
</evidence>
<dbReference type="SUPFAM" id="SSF116734">
    <property type="entry name" value="DNA methylase specificity domain"/>
    <property type="match status" value="2"/>
</dbReference>
<dbReference type="PRINTS" id="PR00507">
    <property type="entry name" value="N12N6MTFRASE"/>
</dbReference>
<evidence type="ECO:0000313" key="11">
    <source>
        <dbReference type="EMBL" id="QHT30696.1"/>
    </source>
</evidence>
<keyword evidence="3" id="KW-0489">Methyltransferase</keyword>
<accession>A0A6C0ENE4</accession>
<keyword evidence="5" id="KW-0949">S-adenosyl-L-methionine</keyword>
<comment type="catalytic activity">
    <reaction evidence="8">
        <text>a 2'-deoxyadenosine in DNA + S-adenosyl-L-methionine = an N(6)-methyl-2'-deoxyadenosine in DNA + S-adenosyl-L-homocysteine + H(+)</text>
        <dbReference type="Rhea" id="RHEA:15197"/>
        <dbReference type="Rhea" id="RHEA-COMP:12418"/>
        <dbReference type="Rhea" id="RHEA-COMP:12419"/>
        <dbReference type="ChEBI" id="CHEBI:15378"/>
        <dbReference type="ChEBI" id="CHEBI:57856"/>
        <dbReference type="ChEBI" id="CHEBI:59789"/>
        <dbReference type="ChEBI" id="CHEBI:90615"/>
        <dbReference type="ChEBI" id="CHEBI:90616"/>
        <dbReference type="EC" id="2.1.1.72"/>
    </reaction>
</comment>
<reference evidence="11" key="1">
    <citation type="journal article" date="2020" name="Nature">
        <title>Giant virus diversity and host interactions through global metagenomics.</title>
        <authorList>
            <person name="Schulz F."/>
            <person name="Roux S."/>
            <person name="Paez-Espino D."/>
            <person name="Jungbluth S."/>
            <person name="Walsh D.A."/>
            <person name="Denef V.J."/>
            <person name="McMahon K.D."/>
            <person name="Konstantinidis K.T."/>
            <person name="Eloe-Fadrosh E.A."/>
            <person name="Kyrpides N.C."/>
            <person name="Woyke T."/>
        </authorList>
    </citation>
    <scope>NUCLEOTIDE SEQUENCE</scope>
    <source>
        <strain evidence="11">GVMAG-M-3300009151-35</strain>
    </source>
</reference>
<name>A0A6C0ENE4_9ZZZZ</name>
<dbReference type="GO" id="GO:0032259">
    <property type="term" value="P:methylation"/>
    <property type="evidence" value="ECO:0007669"/>
    <property type="project" value="UniProtKB-KW"/>
</dbReference>
<proteinExistence type="inferred from homology"/>
<evidence type="ECO:0000256" key="1">
    <source>
        <dbReference type="ARBA" id="ARBA00010923"/>
    </source>
</evidence>
<dbReference type="Pfam" id="PF01420">
    <property type="entry name" value="Methylase_S"/>
    <property type="match status" value="2"/>
</dbReference>
<dbReference type="InterPro" id="IPR044946">
    <property type="entry name" value="Restrct_endonuc_typeI_TRD_sf"/>
</dbReference>
<dbReference type="GO" id="GO:0009307">
    <property type="term" value="P:DNA restriction-modification system"/>
    <property type="evidence" value="ECO:0007669"/>
    <property type="project" value="UniProtKB-KW"/>
</dbReference>
<feature type="domain" description="Type I restriction modification DNA specificity" evidence="9">
    <location>
        <begin position="526"/>
        <end position="693"/>
    </location>
</feature>
<dbReference type="InterPro" id="IPR000055">
    <property type="entry name" value="Restrct_endonuc_typeI_TRD"/>
</dbReference>
<dbReference type="PANTHER" id="PTHR42933:SF4">
    <property type="entry name" value="TYPE I RESTRICTION ENZYME ECOKI METHYLASE SUBUNIT"/>
    <property type="match status" value="1"/>
</dbReference>
<dbReference type="EC" id="2.1.1.72" evidence="2"/>
<dbReference type="Gene3D" id="3.40.50.150">
    <property type="entry name" value="Vaccinia Virus protein VP39"/>
    <property type="match status" value="1"/>
</dbReference>
<dbReference type="PROSITE" id="PS00092">
    <property type="entry name" value="N6_MTASE"/>
    <property type="match status" value="1"/>
</dbReference>
<dbReference type="AlphaFoldDB" id="A0A6C0ENE4"/>
<evidence type="ECO:0000256" key="7">
    <source>
        <dbReference type="ARBA" id="ARBA00023125"/>
    </source>
</evidence>
<evidence type="ECO:0000256" key="8">
    <source>
        <dbReference type="ARBA" id="ARBA00047942"/>
    </source>
</evidence>
<evidence type="ECO:0000259" key="10">
    <source>
        <dbReference type="Pfam" id="PF02384"/>
    </source>
</evidence>
<comment type="similarity">
    <text evidence="1">Belongs to the type-I restriction system S methylase family.</text>
</comment>
<dbReference type="CDD" id="cd02440">
    <property type="entry name" value="AdoMet_MTases"/>
    <property type="match status" value="1"/>
</dbReference>
<dbReference type="PANTHER" id="PTHR42933">
    <property type="entry name" value="SLR6095 PROTEIN"/>
    <property type="match status" value="1"/>
</dbReference>
<evidence type="ECO:0000256" key="6">
    <source>
        <dbReference type="ARBA" id="ARBA00022747"/>
    </source>
</evidence>
<evidence type="ECO:0000256" key="2">
    <source>
        <dbReference type="ARBA" id="ARBA00011900"/>
    </source>
</evidence>
<protein>
    <recommendedName>
        <fullName evidence="2">site-specific DNA-methyltransferase (adenine-specific)</fullName>
        <ecNumber evidence="2">2.1.1.72</ecNumber>
    </recommendedName>
</protein>